<dbReference type="EMBL" id="LR699555">
    <property type="protein sequence ID" value="VVD31041.1"/>
    <property type="molecule type" value="Genomic_DNA"/>
</dbReference>
<evidence type="ECO:0000256" key="1">
    <source>
        <dbReference type="SAM" id="MobiDB-lite"/>
    </source>
</evidence>
<dbReference type="Proteomes" id="UP000325811">
    <property type="component" value="Plasmid pI"/>
</dbReference>
<reference evidence="2 3" key="1">
    <citation type="submission" date="2019-08" db="EMBL/GenBank/DDBJ databases">
        <authorList>
            <person name="Herpell B J."/>
        </authorList>
    </citation>
    <scope>NUCLEOTIDE SEQUENCE [LARGE SCALE GENOMIC DNA]</scope>
    <source>
        <strain evidence="3">Msb3</strain>
        <plasmid evidence="2 3">pI</plasmid>
    </source>
</reference>
<gene>
    <name evidence="2" type="ORF">PDMSB3_0205</name>
</gene>
<keyword evidence="3" id="KW-1185">Reference proteome</keyword>
<geneLocation type="plasmid" evidence="2 3">
    <name>pI</name>
</geneLocation>
<evidence type="ECO:0000313" key="3">
    <source>
        <dbReference type="Proteomes" id="UP000325811"/>
    </source>
</evidence>
<accession>A0A5Q4ZGX8</accession>
<sequence>MLSRPPLLMAQFEMKTAHLLRAEPFRTRSKWVENRASITPEPRRRWLLRLAAPTRGRGTVDALASGVMHPGIRRRRSAIQEPGSASARNRYARKPKARRLGRAFNCLLGENLLCPAHSIKPAGTSLFNRS</sequence>
<proteinExistence type="predicted"/>
<keyword evidence="2" id="KW-0614">Plasmid</keyword>
<name>A0A5Q4ZGX8_9BURK</name>
<dbReference type="KEGG" id="pdio:PDMSB3_0205.2"/>
<protein>
    <submittedName>
        <fullName evidence="2">Uncharacterized protein</fullName>
    </submittedName>
</protein>
<feature type="region of interest" description="Disordered" evidence="1">
    <location>
        <begin position="75"/>
        <end position="94"/>
    </location>
</feature>
<evidence type="ECO:0000313" key="2">
    <source>
        <dbReference type="EMBL" id="VVD31041.1"/>
    </source>
</evidence>
<dbReference type="AlphaFoldDB" id="A0A5Q4ZGX8"/>
<organism evidence="2 3">
    <name type="scientific">Paraburkholderia dioscoreae</name>
    <dbReference type="NCBI Taxonomy" id="2604047"/>
    <lineage>
        <taxon>Bacteria</taxon>
        <taxon>Pseudomonadati</taxon>
        <taxon>Pseudomonadota</taxon>
        <taxon>Betaproteobacteria</taxon>
        <taxon>Burkholderiales</taxon>
        <taxon>Burkholderiaceae</taxon>
        <taxon>Paraburkholderia</taxon>
    </lineage>
</organism>